<sequence length="301" mass="33147">MDTDTDAAACRRDLRAWNRVLIEHPFDTIKVLLQTYGGTRYTGYTDCVTKLFRQDGVIGFYRGVTARLFASGFEHAWVLATYKWTLRLIGAGDRPTLPQILLGGCGSGVAATLCLTPFELVKCRLQADDSKGQRRYRGSLDCAQQVVREHGFKGLYKGGFAMLCREVPGSVAWCGTYDTLKSWMTPEGVPTQSLPLWKLMIAGGCSGVAFWTAFYPSDLVKTRIQVDPAYEKLSLWGAMTRVYQKEGLRALYRGWTLTAARSFPSNAVIFGVFDSCNRALSCESTLTADVPSTLSGHGGAL</sequence>
<dbReference type="PANTHER" id="PTHR45624">
    <property type="entry name" value="MITOCHONDRIAL BASIC AMINO ACIDS TRANSPORTER-RELATED"/>
    <property type="match status" value="1"/>
</dbReference>
<organism evidence="11 12">
    <name type="scientific">Leishmania donovani</name>
    <dbReference type="NCBI Taxonomy" id="5661"/>
    <lineage>
        <taxon>Eukaryota</taxon>
        <taxon>Discoba</taxon>
        <taxon>Euglenozoa</taxon>
        <taxon>Kinetoplastea</taxon>
        <taxon>Metakinetoplastina</taxon>
        <taxon>Trypanosomatida</taxon>
        <taxon>Trypanosomatidae</taxon>
        <taxon>Leishmaniinae</taxon>
        <taxon>Leishmania</taxon>
    </lineage>
</organism>
<dbReference type="SUPFAM" id="SSF103506">
    <property type="entry name" value="Mitochondrial carrier"/>
    <property type="match status" value="1"/>
</dbReference>
<evidence type="ECO:0000256" key="10">
    <source>
        <dbReference type="RuleBase" id="RU000488"/>
    </source>
</evidence>
<proteinExistence type="inferred from homology"/>
<dbReference type="EMBL" id="RHLC01000028">
    <property type="protein sequence ID" value="TPP51218.1"/>
    <property type="molecule type" value="Genomic_DNA"/>
</dbReference>
<comment type="similarity">
    <text evidence="2 10">Belongs to the mitochondrial carrier (TC 2.A.29) family.</text>
</comment>
<keyword evidence="3 10" id="KW-0813">Transport</keyword>
<feature type="repeat" description="Solcar" evidence="9">
    <location>
        <begin position="3"/>
        <end position="88"/>
    </location>
</feature>
<dbReference type="VEuPathDB" id="TriTrypDB:LdBPK_160210.1"/>
<keyword evidence="8 9" id="KW-0472">Membrane</keyword>
<dbReference type="InterPro" id="IPR023395">
    <property type="entry name" value="MCP_dom_sf"/>
</dbReference>
<evidence type="ECO:0000256" key="8">
    <source>
        <dbReference type="ARBA" id="ARBA00023136"/>
    </source>
</evidence>
<dbReference type="VEuPathDB" id="TriTrypDB:LdCL_160007000"/>
<evidence type="ECO:0000256" key="1">
    <source>
        <dbReference type="ARBA" id="ARBA00004225"/>
    </source>
</evidence>
<evidence type="ECO:0000256" key="7">
    <source>
        <dbReference type="ARBA" id="ARBA00023128"/>
    </source>
</evidence>
<evidence type="ECO:0000313" key="12">
    <source>
        <dbReference type="Proteomes" id="UP000318447"/>
    </source>
</evidence>
<dbReference type="PANTHER" id="PTHR45624:SF12">
    <property type="entry name" value="MITOCHONDRIAL ORNITHINE TRANSPORTER 1"/>
    <property type="match status" value="1"/>
</dbReference>
<gene>
    <name evidence="11" type="ORF">CGC21_25250</name>
</gene>
<dbReference type="Proteomes" id="UP000318447">
    <property type="component" value="Unassembled WGS sequence"/>
</dbReference>
<dbReference type="Pfam" id="PF00153">
    <property type="entry name" value="Mito_carr"/>
    <property type="match status" value="3"/>
</dbReference>
<protein>
    <submittedName>
        <fullName evidence="11">Mitochondrial carrier family protein</fullName>
    </submittedName>
</protein>
<feature type="repeat" description="Solcar" evidence="9">
    <location>
        <begin position="98"/>
        <end position="183"/>
    </location>
</feature>
<name>A0A504XV80_LEIDO</name>
<dbReference type="InterPro" id="IPR018108">
    <property type="entry name" value="MCP_transmembrane"/>
</dbReference>
<comment type="subcellular location">
    <subcellularLocation>
        <location evidence="1">Mitochondrion membrane</location>
        <topology evidence="1">Multi-pass membrane protein</topology>
    </subcellularLocation>
</comment>
<evidence type="ECO:0000313" key="11">
    <source>
        <dbReference type="EMBL" id="TPP51218.1"/>
    </source>
</evidence>
<comment type="caution">
    <text evidence="11">The sequence shown here is derived from an EMBL/GenBank/DDBJ whole genome shotgun (WGS) entry which is preliminary data.</text>
</comment>
<feature type="repeat" description="Solcar" evidence="9">
    <location>
        <begin position="194"/>
        <end position="279"/>
    </location>
</feature>
<evidence type="ECO:0000256" key="6">
    <source>
        <dbReference type="ARBA" id="ARBA00022989"/>
    </source>
</evidence>
<evidence type="ECO:0000256" key="2">
    <source>
        <dbReference type="ARBA" id="ARBA00006375"/>
    </source>
</evidence>
<dbReference type="PROSITE" id="PS50920">
    <property type="entry name" value="SOLCAR"/>
    <property type="match status" value="3"/>
</dbReference>
<reference evidence="12" key="1">
    <citation type="submission" date="2019-02" db="EMBL/GenBank/DDBJ databases">
        <title>FDA dAtabase for Regulatory Grade micrObial Sequences (FDA-ARGOS): Supporting development and validation of Infectious Disease Dx tests.</title>
        <authorList>
            <person name="Duncan R."/>
            <person name="Fisher C."/>
            <person name="Tallon L."/>
            <person name="Sadzewicz L."/>
            <person name="Sengamalay N."/>
            <person name="Ott S."/>
            <person name="Godinez A."/>
            <person name="Nagaraj S."/>
            <person name="Vavikolanu K."/>
            <person name="Nadendla S."/>
            <person name="Aluvathingal J."/>
            <person name="Sichtig H."/>
        </authorList>
    </citation>
    <scope>NUCLEOTIDE SEQUENCE [LARGE SCALE GENOMIC DNA]</scope>
    <source>
        <strain evidence="12">FDAARGOS_361</strain>
    </source>
</reference>
<dbReference type="AlphaFoldDB" id="A0A504XV80"/>
<dbReference type="InterPro" id="IPR050567">
    <property type="entry name" value="Mitochondrial_Carrier"/>
</dbReference>
<keyword evidence="5" id="KW-0677">Repeat</keyword>
<dbReference type="GO" id="GO:1990575">
    <property type="term" value="P:mitochondrial L-ornithine transmembrane transport"/>
    <property type="evidence" value="ECO:0007669"/>
    <property type="project" value="TreeGrafter"/>
</dbReference>
<keyword evidence="4 9" id="KW-0812">Transmembrane</keyword>
<dbReference type="FunFam" id="1.50.40.10:FF:000099">
    <property type="entry name" value="Mitochondrial carrier protein"/>
    <property type="match status" value="1"/>
</dbReference>
<evidence type="ECO:0000256" key="5">
    <source>
        <dbReference type="ARBA" id="ARBA00022737"/>
    </source>
</evidence>
<accession>A0A504XV80</accession>
<evidence type="ECO:0000256" key="3">
    <source>
        <dbReference type="ARBA" id="ARBA00022448"/>
    </source>
</evidence>
<evidence type="ECO:0000256" key="9">
    <source>
        <dbReference type="PROSITE-ProRule" id="PRU00282"/>
    </source>
</evidence>
<dbReference type="VEuPathDB" id="TriTrypDB:LDHU3_16.0250"/>
<dbReference type="Gene3D" id="1.50.40.10">
    <property type="entry name" value="Mitochondrial carrier domain"/>
    <property type="match status" value="1"/>
</dbReference>
<dbReference type="GO" id="GO:0031966">
    <property type="term" value="C:mitochondrial membrane"/>
    <property type="evidence" value="ECO:0007669"/>
    <property type="project" value="UniProtKB-SubCell"/>
</dbReference>
<keyword evidence="7" id="KW-0496">Mitochondrion</keyword>
<evidence type="ECO:0000256" key="4">
    <source>
        <dbReference type="ARBA" id="ARBA00022692"/>
    </source>
</evidence>
<dbReference type="GO" id="GO:0000064">
    <property type="term" value="F:L-ornithine transmembrane transporter activity"/>
    <property type="evidence" value="ECO:0007669"/>
    <property type="project" value="TreeGrafter"/>
</dbReference>
<keyword evidence="6" id="KW-1133">Transmembrane helix</keyword>